<name>A0A9D5RC02_9FIRM</name>
<gene>
    <name evidence="1" type="ORF">INF28_08655</name>
</gene>
<keyword evidence="2" id="KW-1185">Reference proteome</keyword>
<dbReference type="AlphaFoldDB" id="A0A9D5RC02"/>
<protein>
    <submittedName>
        <fullName evidence="1">Transposase</fullName>
    </submittedName>
</protein>
<organism evidence="1 2">
    <name type="scientific">Ructibacterium gallinarum</name>
    <dbReference type="NCBI Taxonomy" id="2779355"/>
    <lineage>
        <taxon>Bacteria</taxon>
        <taxon>Bacillati</taxon>
        <taxon>Bacillota</taxon>
        <taxon>Clostridia</taxon>
        <taxon>Eubacteriales</taxon>
        <taxon>Oscillospiraceae</taxon>
        <taxon>Ructibacterium</taxon>
    </lineage>
</organism>
<comment type="caution">
    <text evidence="1">The sequence shown here is derived from an EMBL/GenBank/DDBJ whole genome shotgun (WGS) entry which is preliminary data.</text>
</comment>
<sequence>MNETRVYADGFTKAFAGENDFLSFLKCRTEKTEWRKEKSNRLRFEALLRDSEQTDELVDAYRELDKEEVITDTLDGTQLVLRTEASCIPVRNCAIKTILERARISGNALSKVDRQVFAKILNYCLKVADGQALLKVSDDKVSAIHGGDKSEYSVLDMYELFAKTSDYLTANFSDVQYAGGFFEHSMVTALWTLNGNSELLETYKDLLDMHGVSCRELTASVRLTSSDTGVSGANLYPTLLADGKNIPLGSPLKLEHKHGASMKDFENKLAMLYSQYDLAIDNLKNLVSITIKNPANAMMGVMKKIGIPKKLAMEVLEKFKAMHGAGFCNAHDIYYGIAEVIFLMQCSGESGIKITQMEETVARALHVRWQDYDIPGELKW</sequence>
<accession>A0A9D5RC02</accession>
<evidence type="ECO:0000313" key="1">
    <source>
        <dbReference type="EMBL" id="MBE5040528.1"/>
    </source>
</evidence>
<dbReference type="EMBL" id="JADCKB010000017">
    <property type="protein sequence ID" value="MBE5040528.1"/>
    <property type="molecule type" value="Genomic_DNA"/>
</dbReference>
<dbReference type="RefSeq" id="WP_226393081.1">
    <property type="nucleotide sequence ID" value="NZ_JADCKB010000017.1"/>
</dbReference>
<dbReference type="Proteomes" id="UP000806542">
    <property type="component" value="Unassembled WGS sequence"/>
</dbReference>
<evidence type="ECO:0000313" key="2">
    <source>
        <dbReference type="Proteomes" id="UP000806542"/>
    </source>
</evidence>
<reference evidence="1" key="1">
    <citation type="submission" date="2020-10" db="EMBL/GenBank/DDBJ databases">
        <title>ChiBAC.</title>
        <authorList>
            <person name="Zenner C."/>
            <person name="Hitch T.C.A."/>
            <person name="Clavel T."/>
        </authorList>
    </citation>
    <scope>NUCLEOTIDE SEQUENCE</scope>
    <source>
        <strain evidence="1">DSM 107454</strain>
    </source>
</reference>
<proteinExistence type="predicted"/>